<dbReference type="InterPro" id="IPR027193">
    <property type="entry name" value="Noc4"/>
</dbReference>
<dbReference type="GO" id="GO:0042254">
    <property type="term" value="P:ribosome biogenesis"/>
    <property type="evidence" value="ECO:0007669"/>
    <property type="project" value="InterPro"/>
</dbReference>
<dbReference type="PANTHER" id="PTHR12455">
    <property type="entry name" value="NUCLEOLAR COMPLEX PROTEIN 4"/>
    <property type="match status" value="1"/>
</dbReference>
<proteinExistence type="inferred from homology"/>
<name>A0A0X3NMM6_SCHSO</name>
<feature type="region of interest" description="Disordered" evidence="2">
    <location>
        <begin position="296"/>
        <end position="327"/>
    </location>
</feature>
<feature type="domain" description="CCAAT-binding factor" evidence="3">
    <location>
        <begin position="200"/>
        <end position="365"/>
    </location>
</feature>
<dbReference type="GO" id="GO:0030692">
    <property type="term" value="C:Noc4p-Nop14p complex"/>
    <property type="evidence" value="ECO:0007669"/>
    <property type="project" value="TreeGrafter"/>
</dbReference>
<protein>
    <submittedName>
        <fullName evidence="4">Nucleolar complex protein 4 homolog</fullName>
    </submittedName>
</protein>
<evidence type="ECO:0000313" key="4">
    <source>
        <dbReference type="EMBL" id="JAP41261.1"/>
    </source>
</evidence>
<comment type="similarity">
    <text evidence="1">Belongs to the CBF/MAK21 family.</text>
</comment>
<dbReference type="GO" id="GO:0032040">
    <property type="term" value="C:small-subunit processome"/>
    <property type="evidence" value="ECO:0007669"/>
    <property type="project" value="TreeGrafter"/>
</dbReference>
<evidence type="ECO:0000256" key="2">
    <source>
        <dbReference type="SAM" id="MobiDB-lite"/>
    </source>
</evidence>
<evidence type="ECO:0000259" key="3">
    <source>
        <dbReference type="Pfam" id="PF03914"/>
    </source>
</evidence>
<dbReference type="AlphaFoldDB" id="A0A0X3NMM6"/>
<evidence type="ECO:0000256" key="1">
    <source>
        <dbReference type="ARBA" id="ARBA00007797"/>
    </source>
</evidence>
<gene>
    <name evidence="4" type="primary">NOC4L</name>
    <name evidence="4" type="ORF">TR114574</name>
</gene>
<dbReference type="InterPro" id="IPR005612">
    <property type="entry name" value="CCAAT-binding_factor"/>
</dbReference>
<organism evidence="4">
    <name type="scientific">Schistocephalus solidus</name>
    <name type="common">Tapeworm</name>
    <dbReference type="NCBI Taxonomy" id="70667"/>
    <lineage>
        <taxon>Eukaryota</taxon>
        <taxon>Metazoa</taxon>
        <taxon>Spiralia</taxon>
        <taxon>Lophotrochozoa</taxon>
        <taxon>Platyhelminthes</taxon>
        <taxon>Cestoda</taxon>
        <taxon>Eucestoda</taxon>
        <taxon>Diphyllobothriidea</taxon>
        <taxon>Diphyllobothriidae</taxon>
        <taxon>Schistocephalus</taxon>
    </lineage>
</organism>
<sequence>RLIGNPLNGPYLTRCMTMDHLKENLNFESVRALLTDYLSASKKDLEKFSVLAAGVRYVDFTSLLIRNLQNVIHDANSTKIEHYYERIIRLLEVVLPVGMPKEFLKEPPNPKSDQARRLRIHTLRHSLTELWAQLLDKKLPDDLMLDALKRLGDSQLKKMTETRLLSTYVIPVFDPPSLATSSSWSRAVTRTMLSLIHFGGLNYDRLYPRLYRLLDHRLLSCPYADRFLIDLDVYLSSLHLPAATVAAFTKRLAQLSLDAPLWMLPALLTLIVNCLDRHHTCRVLINRPEQSVVKKRRLDRQDMTADEASVVDNDNDDDGDRAKPCTGDPFDWEADDFNMTGALKSSLWEIACLEQHYHPEVAALAKRIRQLRGSTPNFMPDVKNQVMMGKEISEIARKSAGRSLTILLTTNARLPPLPALDGWISGSHVDEMTTQ</sequence>
<dbReference type="PANTHER" id="PTHR12455:SF0">
    <property type="entry name" value="NUCLEOLAR COMPLEX PROTEIN 4 HOMOLOG"/>
    <property type="match status" value="1"/>
</dbReference>
<feature type="non-terminal residue" evidence="4">
    <location>
        <position position="1"/>
    </location>
</feature>
<dbReference type="EMBL" id="GEEE01021964">
    <property type="protein sequence ID" value="JAP41261.1"/>
    <property type="molecule type" value="Transcribed_RNA"/>
</dbReference>
<reference evidence="4" key="1">
    <citation type="submission" date="2016-01" db="EMBL/GenBank/DDBJ databases">
        <title>Reference transcriptome for the parasite Schistocephalus solidus: insights into the molecular evolution of parasitism.</title>
        <authorList>
            <person name="Hebert F.O."/>
            <person name="Grambauer S."/>
            <person name="Barber I."/>
            <person name="Landry C.R."/>
            <person name="Aubin-Horth N."/>
        </authorList>
    </citation>
    <scope>NUCLEOTIDE SEQUENCE</scope>
</reference>
<accession>A0A0X3NMM6</accession>
<dbReference type="Pfam" id="PF03914">
    <property type="entry name" value="CBF"/>
    <property type="match status" value="1"/>
</dbReference>